<keyword evidence="5" id="KW-0393">Immunoglobulin domain</keyword>
<dbReference type="GO" id="GO:0016787">
    <property type="term" value="F:hydrolase activity"/>
    <property type="evidence" value="ECO:0007669"/>
    <property type="project" value="InterPro"/>
</dbReference>
<keyword evidence="2" id="KW-0964">Secreted</keyword>
<name>A0A8S4RJ88_9NEOP</name>
<evidence type="ECO:0000256" key="3">
    <source>
        <dbReference type="ARBA" id="ARBA00022729"/>
    </source>
</evidence>
<evidence type="ECO:0000256" key="1">
    <source>
        <dbReference type="ARBA" id="ARBA00004613"/>
    </source>
</evidence>
<dbReference type="GO" id="GO:0032991">
    <property type="term" value="C:protein-containing complex"/>
    <property type="evidence" value="ECO:0007669"/>
    <property type="project" value="UniProtKB-ARBA"/>
</dbReference>
<dbReference type="SUPFAM" id="SSF53300">
    <property type="entry name" value="vWA-like"/>
    <property type="match status" value="1"/>
</dbReference>
<reference evidence="7" key="1">
    <citation type="submission" date="2022-03" db="EMBL/GenBank/DDBJ databases">
        <authorList>
            <person name="Lindestad O."/>
        </authorList>
    </citation>
    <scope>NUCLEOTIDE SEQUENCE</scope>
</reference>
<keyword evidence="4" id="KW-1015">Disulfide bond</keyword>
<dbReference type="Gene3D" id="3.40.50.410">
    <property type="entry name" value="von Willebrand factor, type A domain"/>
    <property type="match status" value="1"/>
</dbReference>
<dbReference type="OrthoDB" id="6019866at2759"/>
<dbReference type="SUPFAM" id="SSF48726">
    <property type="entry name" value="Immunoglobulin"/>
    <property type="match status" value="6"/>
</dbReference>
<feature type="domain" description="Ig-like" evidence="6">
    <location>
        <begin position="384"/>
        <end position="471"/>
    </location>
</feature>
<comment type="subcellular location">
    <subcellularLocation>
        <location evidence="1">Secreted</location>
    </subcellularLocation>
</comment>
<dbReference type="Gene3D" id="3.40.570.10">
    <property type="entry name" value="Extracellular Endonuclease, subunit A"/>
    <property type="match status" value="1"/>
</dbReference>
<dbReference type="InterPro" id="IPR044929">
    <property type="entry name" value="DNA/RNA_non-sp_Endonuclease_sf"/>
</dbReference>
<dbReference type="InterPro" id="IPR056861">
    <property type="entry name" value="HMCN1-like_VWA"/>
</dbReference>
<dbReference type="InterPro" id="IPR003598">
    <property type="entry name" value="Ig_sub2"/>
</dbReference>
<evidence type="ECO:0000256" key="4">
    <source>
        <dbReference type="ARBA" id="ARBA00023157"/>
    </source>
</evidence>
<dbReference type="InterPro" id="IPR036179">
    <property type="entry name" value="Ig-like_dom_sf"/>
</dbReference>
<dbReference type="SMART" id="SM00408">
    <property type="entry name" value="IGc2"/>
    <property type="match status" value="5"/>
</dbReference>
<dbReference type="InterPro" id="IPR013098">
    <property type="entry name" value="Ig_I-set"/>
</dbReference>
<accession>A0A8S4RJ88</accession>
<dbReference type="GO" id="GO:0008046">
    <property type="term" value="F:axon guidance receptor activity"/>
    <property type="evidence" value="ECO:0007669"/>
    <property type="project" value="TreeGrafter"/>
</dbReference>
<keyword evidence="8" id="KW-1185">Reference proteome</keyword>
<dbReference type="Pfam" id="PF07679">
    <property type="entry name" value="I-set"/>
    <property type="match status" value="4"/>
</dbReference>
<feature type="domain" description="Ig-like" evidence="6">
    <location>
        <begin position="833"/>
        <end position="915"/>
    </location>
</feature>
<dbReference type="Gene3D" id="2.60.40.10">
    <property type="entry name" value="Immunoglobulins"/>
    <property type="match status" value="6"/>
</dbReference>
<feature type="domain" description="Ig-like" evidence="6">
    <location>
        <begin position="563"/>
        <end position="652"/>
    </location>
</feature>
<dbReference type="InterPro" id="IPR001604">
    <property type="entry name" value="Endo_G_ENPP1-like_dom"/>
</dbReference>
<dbReference type="GO" id="GO:0003676">
    <property type="term" value="F:nucleic acid binding"/>
    <property type="evidence" value="ECO:0007669"/>
    <property type="project" value="InterPro"/>
</dbReference>
<feature type="domain" description="Ig-like" evidence="6">
    <location>
        <begin position="474"/>
        <end position="557"/>
    </location>
</feature>
<dbReference type="PROSITE" id="PS50835">
    <property type="entry name" value="IG_LIKE"/>
    <property type="match status" value="6"/>
</dbReference>
<dbReference type="InterPro" id="IPR050958">
    <property type="entry name" value="Cell_Adh-Cytoskel_Orgn"/>
</dbReference>
<dbReference type="PANTHER" id="PTHR45080:SF8">
    <property type="entry name" value="IG-LIKE DOMAIN-CONTAINING PROTEIN"/>
    <property type="match status" value="1"/>
</dbReference>
<dbReference type="CDD" id="cd00096">
    <property type="entry name" value="Ig"/>
    <property type="match status" value="1"/>
</dbReference>
<feature type="domain" description="Ig-like" evidence="6">
    <location>
        <begin position="750"/>
        <end position="822"/>
    </location>
</feature>
<dbReference type="GO" id="GO:0050808">
    <property type="term" value="P:synapse organization"/>
    <property type="evidence" value="ECO:0007669"/>
    <property type="project" value="TreeGrafter"/>
</dbReference>
<evidence type="ECO:0000259" key="6">
    <source>
        <dbReference type="PROSITE" id="PS50835"/>
    </source>
</evidence>
<dbReference type="GO" id="GO:0030424">
    <property type="term" value="C:axon"/>
    <property type="evidence" value="ECO:0007669"/>
    <property type="project" value="TreeGrafter"/>
</dbReference>
<dbReference type="GO" id="GO:0046872">
    <property type="term" value="F:metal ion binding"/>
    <property type="evidence" value="ECO:0007669"/>
    <property type="project" value="InterPro"/>
</dbReference>
<evidence type="ECO:0000256" key="5">
    <source>
        <dbReference type="ARBA" id="ARBA00023319"/>
    </source>
</evidence>
<dbReference type="InterPro" id="IPR013783">
    <property type="entry name" value="Ig-like_fold"/>
</dbReference>
<dbReference type="SMART" id="SM00409">
    <property type="entry name" value="IG"/>
    <property type="match status" value="6"/>
</dbReference>
<dbReference type="AlphaFoldDB" id="A0A8S4RJ88"/>
<dbReference type="InterPro" id="IPR044925">
    <property type="entry name" value="His-Me_finger_sf"/>
</dbReference>
<protein>
    <submittedName>
        <fullName evidence="7">Jg9865 protein</fullName>
    </submittedName>
</protein>
<organism evidence="7 8">
    <name type="scientific">Pararge aegeria aegeria</name>
    <dbReference type="NCBI Taxonomy" id="348720"/>
    <lineage>
        <taxon>Eukaryota</taxon>
        <taxon>Metazoa</taxon>
        <taxon>Ecdysozoa</taxon>
        <taxon>Arthropoda</taxon>
        <taxon>Hexapoda</taxon>
        <taxon>Insecta</taxon>
        <taxon>Pterygota</taxon>
        <taxon>Neoptera</taxon>
        <taxon>Endopterygota</taxon>
        <taxon>Lepidoptera</taxon>
        <taxon>Glossata</taxon>
        <taxon>Ditrysia</taxon>
        <taxon>Papilionoidea</taxon>
        <taxon>Nymphalidae</taxon>
        <taxon>Satyrinae</taxon>
        <taxon>Satyrini</taxon>
        <taxon>Parargina</taxon>
        <taxon>Pararge</taxon>
    </lineage>
</organism>
<dbReference type="InterPro" id="IPR007110">
    <property type="entry name" value="Ig-like_dom"/>
</dbReference>
<proteinExistence type="predicted"/>
<feature type="domain" description="Ig-like" evidence="6">
    <location>
        <begin position="656"/>
        <end position="745"/>
    </location>
</feature>
<dbReference type="SMART" id="SM00892">
    <property type="entry name" value="Endonuclease_NS"/>
    <property type="match status" value="1"/>
</dbReference>
<dbReference type="EMBL" id="CAKXAJ010025159">
    <property type="protein sequence ID" value="CAH2235860.1"/>
    <property type="molecule type" value="Genomic_DNA"/>
</dbReference>
<dbReference type="SUPFAM" id="SSF54060">
    <property type="entry name" value="His-Me finger endonucleases"/>
    <property type="match status" value="1"/>
</dbReference>
<gene>
    <name evidence="7" type="primary">jg9865</name>
    <name evidence="7" type="ORF">PAEG_LOCUS13400</name>
</gene>
<dbReference type="InterPro" id="IPR036465">
    <property type="entry name" value="vWFA_dom_sf"/>
</dbReference>
<sequence length="1275" mass="145427">MGQELNQVLASTNDVFDAVLNSNASKINEFIIVTFNDPFGNIKIKPAILRIKTNNRDDFITTLNEIKIKGGYDCPEMAMTGIELALQESKPNSLVYVFTDASAKDYMKYESVKTLAQQKSIQVTFLLTGKCEKEKEELYIVYHRLATVTSGQVFNIGKQEISKIIEYIVLTIRSKRNTLLQKTYKDYECKNKYTFTVDSKLWDILIAKSAQRDVPLYDLAIFGPGGKVEVKDLIQTKNTSIVKIKVETGDYSVYIKDCRDVTIVVSASTSVSFQHGFSSFKPNSLDKTSRKPIANSKSYLAIALENKERDVTLKTVILRDINDIFVKELSLKLIDEHQQFYITDSFTPPNVTFKLVVSGFTDLKENITRVSSTAIDYYEIKEVPEIDKLKSVYTKDRESSVDILCRVIRGNPEPVISWSFDQDFLGKFIKLKETGEAVHIDHVRLEHVGTYKCNVANEIGNDHHTMQLFIEYPPTVEIRPKDNHNSKKGKEIKLECLVSGSPAPDVRWFREHVEIESGGRYTIYRDHTLSFTGEISDSGSYACEASNSLDTTRGSVTVFIYEPAKIEIPEESVFKAELLGNLSLPCNVSGHPVPRVQWLYYPFRNNKRIPTKLSCDESNKLTLEYIQLEDEGYYACTADNNVHQDILTYTVTVPVPAYIIFNFGSINIHVVEGDLLFKLRCLVLGSPTPTLNWTVNGFTITGNGRYEILNDGTLIVNNVSLKSKGTYTCLAKNVHGNDTMEYEVDVHPYPPIQENPVKILLSEGEKRYTMHCGMMSRPSDLLRWFKDGKFIKTAEHLILVNVAKNDSGYYTCRCSTSERSYSFHKIILVGKEPKFLTEVNSTLTYKEGAEAILDCSASGEPPPITKWWRDYVEVPNINTSQYSFIMNNNNIGQIIMCSVSNEFNIKEIKRYFNFTAGECLMKLEDDFTARQPILVTGVNKRQWPIFPTSNGTLRMQKLRKFSLLCPESNIIYNGRKHDSNILKTSCVDDSMFELEGRAVPASKISCTKPIKPLAKALHSSKCLGHNTVRLYIGFDFEGSFLTVFNVCFDNVTKTPLYVEYGMHKAIANTIPNHVNGYTKGRYLRLGFDYIYECRNQMGAISSFTGKTLKSDKKCCFGRRQLVNPRDVLPGISQVATYHYMNVVPQWSTCGTENWDEVERRVRMFAINLNYTIPIWTGATSERPNVAPIYLKDIFKRRLQVPQYIWKVVYKQLAIIHINVPGLTSLQVSSYILCKDICDQIDWMKSDQWQNIDKGFIYCCNIKEFQRVFRYYGIFD</sequence>
<comment type="caution">
    <text evidence="7">The sequence shown here is derived from an EMBL/GenBank/DDBJ whole genome shotgun (WGS) entry which is preliminary data.</text>
</comment>
<evidence type="ECO:0000313" key="8">
    <source>
        <dbReference type="Proteomes" id="UP000838756"/>
    </source>
</evidence>
<evidence type="ECO:0000313" key="7">
    <source>
        <dbReference type="EMBL" id="CAH2235860.1"/>
    </source>
</evidence>
<evidence type="ECO:0000256" key="2">
    <source>
        <dbReference type="ARBA" id="ARBA00022525"/>
    </source>
</evidence>
<keyword evidence="3" id="KW-0732">Signal</keyword>
<dbReference type="Proteomes" id="UP000838756">
    <property type="component" value="Unassembled WGS sequence"/>
</dbReference>
<dbReference type="InterPro" id="IPR003599">
    <property type="entry name" value="Ig_sub"/>
</dbReference>
<dbReference type="GO" id="GO:0005886">
    <property type="term" value="C:plasma membrane"/>
    <property type="evidence" value="ECO:0007669"/>
    <property type="project" value="TreeGrafter"/>
</dbReference>
<dbReference type="GO" id="GO:0007156">
    <property type="term" value="P:homophilic cell adhesion via plasma membrane adhesion molecules"/>
    <property type="evidence" value="ECO:0007669"/>
    <property type="project" value="TreeGrafter"/>
</dbReference>
<dbReference type="Pfam" id="PF01223">
    <property type="entry name" value="Endonuclease_NS"/>
    <property type="match status" value="1"/>
</dbReference>
<dbReference type="GO" id="GO:0043025">
    <property type="term" value="C:neuronal cell body"/>
    <property type="evidence" value="ECO:0007669"/>
    <property type="project" value="TreeGrafter"/>
</dbReference>
<dbReference type="PANTHER" id="PTHR45080">
    <property type="entry name" value="CONTACTIN 5"/>
    <property type="match status" value="1"/>
</dbReference>
<dbReference type="Pfam" id="PF25106">
    <property type="entry name" value="VWA_4"/>
    <property type="match status" value="1"/>
</dbReference>